<reference evidence="1" key="2">
    <citation type="journal article" date="2012" name="PLoS ONE">
        <title>A Deeply Branching Thermophilic Bacterium with an Ancient Acetyl-CoA Pathway Dominates a Subsurface Ecosystem.</title>
        <authorList>
            <person name="Takami H."/>
            <person name="Noguchi H."/>
            <person name="Takaki Y."/>
            <person name="Uchiyama I."/>
            <person name="Toyoda A."/>
            <person name="Nishi S."/>
            <person name="Chee G.-J."/>
            <person name="Arai W."/>
            <person name="Nunoura T."/>
            <person name="Itoh T."/>
            <person name="Hattori M."/>
            <person name="Takai K."/>
        </authorList>
    </citation>
    <scope>NUCLEOTIDE SEQUENCE</scope>
</reference>
<evidence type="ECO:0000313" key="1">
    <source>
        <dbReference type="EMBL" id="BAL57935.1"/>
    </source>
</evidence>
<accession>H5SP49</accession>
<dbReference type="EMBL" id="AP011789">
    <property type="protein sequence ID" value="BAL57935.1"/>
    <property type="molecule type" value="Genomic_DNA"/>
</dbReference>
<gene>
    <name evidence="1" type="ORF">HGMM_F53C10C09</name>
</gene>
<proteinExistence type="predicted"/>
<sequence>MAINYEKAILQELKDLPAEKLPLLLRLIHLLKEESVPAPQATANAMRDIDDFAIKTGIPDLALHHDRYLYGLDRHD</sequence>
<dbReference type="AlphaFoldDB" id="H5SP49"/>
<name>H5SP49_9BACT</name>
<reference evidence="1" key="1">
    <citation type="journal article" date="2005" name="Environ. Microbiol.">
        <title>Genetic and functional properties of uncultivated thermophilic crenarchaeotes from a subsurface gold mine as revealed by analysis of genome fragments.</title>
        <authorList>
            <person name="Nunoura T."/>
            <person name="Hirayama H."/>
            <person name="Takami H."/>
            <person name="Oida H."/>
            <person name="Nishi S."/>
            <person name="Shimamura S."/>
            <person name="Suzuki Y."/>
            <person name="Inagaki F."/>
            <person name="Takai K."/>
            <person name="Nealson K.H."/>
            <person name="Horikoshi K."/>
        </authorList>
    </citation>
    <scope>NUCLEOTIDE SEQUENCE</scope>
</reference>
<organism evidence="1">
    <name type="scientific">uncultured Acetothermia bacterium</name>
    <dbReference type="NCBI Taxonomy" id="236499"/>
    <lineage>
        <taxon>Bacteria</taxon>
        <taxon>Candidatus Bipolaricaulota</taxon>
        <taxon>environmental samples</taxon>
    </lineage>
</organism>
<protein>
    <submittedName>
        <fullName evidence="1">Uncharacterized protein</fullName>
    </submittedName>
</protein>